<dbReference type="AlphaFoldDB" id="A0A2P2NF50"/>
<reference evidence="1" key="1">
    <citation type="submission" date="2018-02" db="EMBL/GenBank/DDBJ databases">
        <title>Rhizophora mucronata_Transcriptome.</title>
        <authorList>
            <person name="Meera S.P."/>
            <person name="Sreeshan A."/>
            <person name="Augustine A."/>
        </authorList>
    </citation>
    <scope>NUCLEOTIDE SEQUENCE</scope>
    <source>
        <tissue evidence="1">Leaf</tissue>
    </source>
</reference>
<evidence type="ECO:0000313" key="1">
    <source>
        <dbReference type="EMBL" id="MBX41127.1"/>
    </source>
</evidence>
<sequence length="47" mass="5414">MYLHITTLATESLSYPPKKASLLDSRTSHKCYCYGTYTTAIKKAYHR</sequence>
<protein>
    <submittedName>
        <fullName evidence="1">Uncharacterized protein</fullName>
    </submittedName>
</protein>
<proteinExistence type="predicted"/>
<dbReference type="EMBL" id="GGEC01060643">
    <property type="protein sequence ID" value="MBX41127.1"/>
    <property type="molecule type" value="Transcribed_RNA"/>
</dbReference>
<name>A0A2P2NF50_RHIMU</name>
<accession>A0A2P2NF50</accession>
<organism evidence="1">
    <name type="scientific">Rhizophora mucronata</name>
    <name type="common">Asiatic mangrove</name>
    <dbReference type="NCBI Taxonomy" id="61149"/>
    <lineage>
        <taxon>Eukaryota</taxon>
        <taxon>Viridiplantae</taxon>
        <taxon>Streptophyta</taxon>
        <taxon>Embryophyta</taxon>
        <taxon>Tracheophyta</taxon>
        <taxon>Spermatophyta</taxon>
        <taxon>Magnoliopsida</taxon>
        <taxon>eudicotyledons</taxon>
        <taxon>Gunneridae</taxon>
        <taxon>Pentapetalae</taxon>
        <taxon>rosids</taxon>
        <taxon>fabids</taxon>
        <taxon>Malpighiales</taxon>
        <taxon>Rhizophoraceae</taxon>
        <taxon>Rhizophora</taxon>
    </lineage>
</organism>